<dbReference type="EMBL" id="CP045652">
    <property type="protein sequence ID" value="QGA26536.1"/>
    <property type="molecule type" value="Genomic_DNA"/>
</dbReference>
<sequence length="83" mass="9533">MIEIPTFVSESNIFTAEEISKLQSVAQLPEEKEIDAYQYEPEIQELLNAFIGDESTRLTHQLLKAKELIARNELSNAWKVILL</sequence>
<keyword evidence="2" id="KW-1185">Reference proteome</keyword>
<gene>
    <name evidence="1" type="ORF">GFH32_09450</name>
</gene>
<dbReference type="RefSeq" id="WP_153511385.1">
    <property type="nucleotide sequence ID" value="NZ_CP045652.1"/>
</dbReference>
<dbReference type="KEGG" id="sphe:GFH32_09450"/>
<proteinExistence type="predicted"/>
<evidence type="ECO:0000313" key="1">
    <source>
        <dbReference type="EMBL" id="QGA26536.1"/>
    </source>
</evidence>
<protein>
    <submittedName>
        <fullName evidence="1">Uncharacterized protein</fullName>
    </submittedName>
</protein>
<accession>A0A5Q0QAS2</accession>
<name>A0A5Q0QAS2_9SPHI</name>
<organism evidence="1 2">
    <name type="scientific">Sphingobacterium zhuxiongii</name>
    <dbReference type="NCBI Taxonomy" id="2662364"/>
    <lineage>
        <taxon>Bacteria</taxon>
        <taxon>Pseudomonadati</taxon>
        <taxon>Bacteroidota</taxon>
        <taxon>Sphingobacteriia</taxon>
        <taxon>Sphingobacteriales</taxon>
        <taxon>Sphingobacteriaceae</taxon>
        <taxon>Sphingobacterium</taxon>
    </lineage>
</organism>
<dbReference type="Proteomes" id="UP000326921">
    <property type="component" value="Chromosome"/>
</dbReference>
<reference evidence="1 2" key="1">
    <citation type="submission" date="2019-10" db="EMBL/GenBank/DDBJ databases">
        <authorList>
            <person name="Dong K."/>
        </authorList>
    </citation>
    <scope>NUCLEOTIDE SEQUENCE [LARGE SCALE GENOMIC DNA]</scope>
    <source>
        <strain evidence="2">dk4302</strain>
    </source>
</reference>
<dbReference type="AlphaFoldDB" id="A0A5Q0QAS2"/>
<evidence type="ECO:0000313" key="2">
    <source>
        <dbReference type="Proteomes" id="UP000326921"/>
    </source>
</evidence>